<evidence type="ECO:0000313" key="2">
    <source>
        <dbReference type="WBParaSite" id="GPLIN_000419200"/>
    </source>
</evidence>
<dbReference type="Proteomes" id="UP000050741">
    <property type="component" value="Unassembled WGS sequence"/>
</dbReference>
<name>A0A183BUA6_GLOPA</name>
<reference evidence="2" key="3">
    <citation type="submission" date="2016-06" db="UniProtKB">
        <authorList>
            <consortium name="WormBaseParasite"/>
        </authorList>
    </citation>
    <scope>IDENTIFICATION</scope>
</reference>
<reference evidence="1" key="2">
    <citation type="submission" date="2014-05" db="EMBL/GenBank/DDBJ databases">
        <title>The genome and life-stage specific transcriptomes of Globodera pallida elucidate key aspects of plant parasitism by a cyst nematode.</title>
        <authorList>
            <person name="Cotton J.A."/>
            <person name="Lilley C.J."/>
            <person name="Jones L.M."/>
            <person name="Kikuchi T."/>
            <person name="Reid A.J."/>
            <person name="Thorpe P."/>
            <person name="Tsai I.J."/>
            <person name="Beasley H."/>
            <person name="Blok V."/>
            <person name="Cock P.J.A."/>
            <person name="Van den Akker S.E."/>
            <person name="Holroyd N."/>
            <person name="Hunt M."/>
            <person name="Mantelin S."/>
            <person name="Naghra H."/>
            <person name="Pain A."/>
            <person name="Palomares-Rius J.E."/>
            <person name="Zarowiecki M."/>
            <person name="Berriman M."/>
            <person name="Jones J.T."/>
            <person name="Urwin P.E."/>
        </authorList>
    </citation>
    <scope>NUCLEOTIDE SEQUENCE [LARGE SCALE GENOMIC DNA]</scope>
    <source>
        <strain evidence="1">Lindley</strain>
    </source>
</reference>
<reference evidence="1" key="1">
    <citation type="submission" date="2013-12" db="EMBL/GenBank/DDBJ databases">
        <authorList>
            <person name="Aslett M."/>
        </authorList>
    </citation>
    <scope>NUCLEOTIDE SEQUENCE [LARGE SCALE GENOMIC DNA]</scope>
    <source>
        <strain evidence="1">Lindley</strain>
    </source>
</reference>
<proteinExistence type="predicted"/>
<organism evidence="1 2">
    <name type="scientific">Globodera pallida</name>
    <name type="common">Potato cyst nematode worm</name>
    <name type="synonym">Heterodera pallida</name>
    <dbReference type="NCBI Taxonomy" id="36090"/>
    <lineage>
        <taxon>Eukaryota</taxon>
        <taxon>Metazoa</taxon>
        <taxon>Ecdysozoa</taxon>
        <taxon>Nematoda</taxon>
        <taxon>Chromadorea</taxon>
        <taxon>Rhabditida</taxon>
        <taxon>Tylenchina</taxon>
        <taxon>Tylenchomorpha</taxon>
        <taxon>Tylenchoidea</taxon>
        <taxon>Heteroderidae</taxon>
        <taxon>Heteroderinae</taxon>
        <taxon>Globodera</taxon>
    </lineage>
</organism>
<protein>
    <submittedName>
        <fullName evidence="2">Uncharacterized protein</fullName>
    </submittedName>
</protein>
<sequence>MNKFPSLQQMTQFDDEAFVIIEQYQQLLMLKNPIPSSMLESLNTNVIYFVLKEMLNTIIDAAKVVGNFSENLKLGQIVAENFDKQLKSEAEKRQQICLLHSFLTWLIKKNNLFTESGEVKEFLIASGLLESVNFKN</sequence>
<accession>A0A183BUA6</accession>
<dbReference type="WBParaSite" id="GPLIN_000419200">
    <property type="protein sequence ID" value="GPLIN_000419200"/>
    <property type="gene ID" value="GPLIN_000419200"/>
</dbReference>
<evidence type="ECO:0000313" key="1">
    <source>
        <dbReference type="Proteomes" id="UP000050741"/>
    </source>
</evidence>
<keyword evidence="1" id="KW-1185">Reference proteome</keyword>
<dbReference type="AlphaFoldDB" id="A0A183BUA6"/>